<proteinExistence type="predicted"/>
<comment type="caution">
    <text evidence="1">The sequence shown here is derived from an EMBL/GenBank/DDBJ whole genome shotgun (WGS) entry which is preliminary data.</text>
</comment>
<protein>
    <submittedName>
        <fullName evidence="1">Uncharacterized protein</fullName>
    </submittedName>
</protein>
<accession>A0ACB9ZS63</accession>
<organism evidence="1 2">
    <name type="scientific">Catharanthus roseus</name>
    <name type="common">Madagascar periwinkle</name>
    <name type="synonym">Vinca rosea</name>
    <dbReference type="NCBI Taxonomy" id="4058"/>
    <lineage>
        <taxon>Eukaryota</taxon>
        <taxon>Viridiplantae</taxon>
        <taxon>Streptophyta</taxon>
        <taxon>Embryophyta</taxon>
        <taxon>Tracheophyta</taxon>
        <taxon>Spermatophyta</taxon>
        <taxon>Magnoliopsida</taxon>
        <taxon>eudicotyledons</taxon>
        <taxon>Gunneridae</taxon>
        <taxon>Pentapetalae</taxon>
        <taxon>asterids</taxon>
        <taxon>lamiids</taxon>
        <taxon>Gentianales</taxon>
        <taxon>Apocynaceae</taxon>
        <taxon>Rauvolfioideae</taxon>
        <taxon>Vinceae</taxon>
        <taxon>Catharanthinae</taxon>
        <taxon>Catharanthus</taxon>
    </lineage>
</organism>
<evidence type="ECO:0000313" key="2">
    <source>
        <dbReference type="Proteomes" id="UP001060085"/>
    </source>
</evidence>
<evidence type="ECO:0000313" key="1">
    <source>
        <dbReference type="EMBL" id="KAI5649646.1"/>
    </source>
</evidence>
<keyword evidence="2" id="KW-1185">Reference proteome</keyword>
<dbReference type="Proteomes" id="UP001060085">
    <property type="component" value="Linkage Group LG08"/>
</dbReference>
<sequence>MTLPELLGLLQLLLRKSCSLSMTVTINSYFVVVSPVLGSLSKSKHISATSTPECEETCNSTIGLDGQGPDPKTRSSKTSPASRSQYSPTPYERSITKQPLSPNLVKTSGYKLLGHLPGLSWDKPRCRVPLDSSLGG</sequence>
<dbReference type="EMBL" id="CM044708">
    <property type="protein sequence ID" value="KAI5649646.1"/>
    <property type="molecule type" value="Genomic_DNA"/>
</dbReference>
<gene>
    <name evidence="1" type="ORF">M9H77_35651</name>
</gene>
<reference evidence="2" key="1">
    <citation type="journal article" date="2023" name="Nat. Plants">
        <title>Single-cell RNA sequencing provides a high-resolution roadmap for understanding the multicellular compartmentation of specialized metabolism.</title>
        <authorList>
            <person name="Sun S."/>
            <person name="Shen X."/>
            <person name="Li Y."/>
            <person name="Li Y."/>
            <person name="Wang S."/>
            <person name="Li R."/>
            <person name="Zhang H."/>
            <person name="Shen G."/>
            <person name="Guo B."/>
            <person name="Wei J."/>
            <person name="Xu J."/>
            <person name="St-Pierre B."/>
            <person name="Chen S."/>
            <person name="Sun C."/>
        </authorList>
    </citation>
    <scope>NUCLEOTIDE SEQUENCE [LARGE SCALE GENOMIC DNA]</scope>
</reference>
<name>A0ACB9ZS63_CATRO</name>